<evidence type="ECO:0000313" key="2">
    <source>
        <dbReference type="Proteomes" id="UP000050863"/>
    </source>
</evidence>
<dbReference type="EMBL" id="LLXZ01000071">
    <property type="protein sequence ID" value="KRR09541.1"/>
    <property type="molecule type" value="Genomic_DNA"/>
</dbReference>
<dbReference type="AlphaFoldDB" id="A0A0R3LVF4"/>
<evidence type="ECO:0000313" key="1">
    <source>
        <dbReference type="EMBL" id="KRR09541.1"/>
    </source>
</evidence>
<keyword evidence="2" id="KW-1185">Reference proteome</keyword>
<reference evidence="1 2" key="1">
    <citation type="submission" date="2014-03" db="EMBL/GenBank/DDBJ databases">
        <title>Bradyrhizobium valentinum sp. nov., isolated from effective nodules of Lupinus mariae-josephae, a lupine endemic of basic-lime soils in Eastern Spain.</title>
        <authorList>
            <person name="Duran D."/>
            <person name="Rey L."/>
            <person name="Navarro A."/>
            <person name="Busquets A."/>
            <person name="Imperial J."/>
            <person name="Ruiz-Argueso T."/>
        </authorList>
    </citation>
    <scope>NUCLEOTIDE SEQUENCE [LARGE SCALE GENOMIC DNA]</scope>
    <source>
        <strain evidence="1 2">PAC68</strain>
    </source>
</reference>
<comment type="caution">
    <text evidence="1">The sequence shown here is derived from an EMBL/GenBank/DDBJ whole genome shotgun (WGS) entry which is preliminary data.</text>
</comment>
<protein>
    <submittedName>
        <fullName evidence="1">Uncharacterized protein</fullName>
    </submittedName>
</protein>
<dbReference type="Proteomes" id="UP000050863">
    <property type="component" value="Unassembled WGS sequence"/>
</dbReference>
<proteinExistence type="predicted"/>
<dbReference type="STRING" id="280332.CQ12_13700"/>
<sequence>MAGGAALIADGRAIVATLSATGRAKTSGSFDAVIRRRQARAIARQSARTLKVTSTSWCRIPLPPLTSPRSRMMQYVPLLMRANFAPRK</sequence>
<accession>A0A0R3LVF4</accession>
<organism evidence="1 2">
    <name type="scientific">Bradyrhizobium jicamae</name>
    <dbReference type="NCBI Taxonomy" id="280332"/>
    <lineage>
        <taxon>Bacteria</taxon>
        <taxon>Pseudomonadati</taxon>
        <taxon>Pseudomonadota</taxon>
        <taxon>Alphaproteobacteria</taxon>
        <taxon>Hyphomicrobiales</taxon>
        <taxon>Nitrobacteraceae</taxon>
        <taxon>Bradyrhizobium</taxon>
    </lineage>
</organism>
<gene>
    <name evidence="1" type="ORF">CQ12_13700</name>
</gene>
<name>A0A0R3LVF4_9BRAD</name>